<dbReference type="InterPro" id="IPR050199">
    <property type="entry name" value="IgHV"/>
</dbReference>
<gene>
    <name evidence="1" type="ORF">EI555_006618</name>
</gene>
<dbReference type="Proteomes" id="UP000308365">
    <property type="component" value="Unassembled WGS sequence"/>
</dbReference>
<comment type="caution">
    <text evidence="1">The sequence shown here is derived from an EMBL/GenBank/DDBJ whole genome shotgun (WGS) entry which is preliminary data.</text>
</comment>
<name>A0A4V5PB22_MONMO</name>
<reference evidence="2" key="1">
    <citation type="journal article" date="2019" name="IScience">
        <title>Narwhal Genome Reveals Long-Term Low Genetic Diversity despite Current Large Abundance Size.</title>
        <authorList>
            <person name="Westbury M.V."/>
            <person name="Petersen B."/>
            <person name="Garde E."/>
            <person name="Heide-Jorgensen M.P."/>
            <person name="Lorenzen E.D."/>
        </authorList>
    </citation>
    <scope>NUCLEOTIDE SEQUENCE [LARGE SCALE GENOMIC DNA]</scope>
</reference>
<evidence type="ECO:0000313" key="1">
    <source>
        <dbReference type="EMBL" id="TKC53120.1"/>
    </source>
</evidence>
<evidence type="ECO:0000313" key="2">
    <source>
        <dbReference type="Proteomes" id="UP000308365"/>
    </source>
</evidence>
<organism evidence="1 2">
    <name type="scientific">Monodon monoceros</name>
    <name type="common">Narwhal</name>
    <name type="synonym">Ceratodon monodon</name>
    <dbReference type="NCBI Taxonomy" id="40151"/>
    <lineage>
        <taxon>Eukaryota</taxon>
        <taxon>Metazoa</taxon>
        <taxon>Chordata</taxon>
        <taxon>Craniata</taxon>
        <taxon>Vertebrata</taxon>
        <taxon>Euteleostomi</taxon>
        <taxon>Mammalia</taxon>
        <taxon>Eutheria</taxon>
        <taxon>Laurasiatheria</taxon>
        <taxon>Artiodactyla</taxon>
        <taxon>Whippomorpha</taxon>
        <taxon>Cetacea</taxon>
        <taxon>Odontoceti</taxon>
        <taxon>Monodontidae</taxon>
        <taxon>Monodon</taxon>
    </lineage>
</organism>
<dbReference type="AlphaFoldDB" id="A0A4V5PB22"/>
<dbReference type="InterPro" id="IPR013783">
    <property type="entry name" value="Ig-like_fold"/>
</dbReference>
<proteinExistence type="predicted"/>
<dbReference type="EMBL" id="RWIC01000013">
    <property type="protein sequence ID" value="TKC53120.1"/>
    <property type="molecule type" value="Genomic_DNA"/>
</dbReference>
<dbReference type="PANTHER" id="PTHR23266">
    <property type="entry name" value="IMMUNOGLOBULIN HEAVY CHAIN"/>
    <property type="match status" value="1"/>
</dbReference>
<dbReference type="Gene3D" id="2.60.40.10">
    <property type="entry name" value="Immunoglobulins"/>
    <property type="match status" value="1"/>
</dbReference>
<protein>
    <submittedName>
        <fullName evidence="1">Uncharacterized protein</fullName>
    </submittedName>
</protein>
<dbReference type="SUPFAM" id="SSF48726">
    <property type="entry name" value="Immunoglobulin"/>
    <property type="match status" value="1"/>
</dbReference>
<sequence length="120" mass="12980">VLSQVQVQELGPGLHLAHPLPHLCCLWIPHPNQWLLLELGSISPWDTPRNQFSLQLSSVTTEGMAADCSRDTGRGGQASGVTFSSYWMSWVCQAPGKGLEWVSSINIGTGSANYADSVKD</sequence>
<dbReference type="InterPro" id="IPR036179">
    <property type="entry name" value="Ig-like_dom_sf"/>
</dbReference>
<feature type="non-terminal residue" evidence="1">
    <location>
        <position position="1"/>
    </location>
</feature>
<accession>A0A4V5PB22</accession>